<proteinExistence type="predicted"/>
<dbReference type="EMBL" id="NPCC01000010">
    <property type="protein sequence ID" value="PAE89171.1"/>
    <property type="molecule type" value="Genomic_DNA"/>
</dbReference>
<gene>
    <name evidence="1" type="ORF">CHH72_09085</name>
</gene>
<dbReference type="NCBIfam" id="NF047388">
    <property type="entry name" value="SA1320_fam"/>
    <property type="match status" value="1"/>
</dbReference>
<accession>A0A268P0I3</accession>
<evidence type="ECO:0000313" key="2">
    <source>
        <dbReference type="Proteomes" id="UP000216207"/>
    </source>
</evidence>
<name>A0A268P0I3_SHOCL</name>
<sequence length="493" mass="54657">MNGENERGKLAELGQEDMGSDKRQVLIVGSQEEGGYEASSLDTSLMTEKPLYSGGAQQIELDYGSVAQLGNLLERTVQERLLLVRTHINDAKDITEQESARFLERVNQLREMYVTLVEQAGEGGLFQGIGQASGRLTQAISGVQQLISDAERCCRGLREAQTNAPEELAGSVSQQAVQMEDIFAEIRHLVSRLEEGADQLFLFVNHVSMNYIEDVFRGGQDLFADSVVEEFRAHLDYIVRNEQQVYQQIADYKEQVVFLAQAFTEQDQTRALADQSSASGAVNLATQGTSYPLEDSPYMLSAMDIREFHATNGIERLSTATVPLLFNILEETVVAVKKLELLGEEAVAAVQEASHVPLYGTLSVSGESLFASYRASIEEKALEAMSLLREANTQVAGIRQGLYSLQWNYPSLLEELRPQIEEVLFNGMAFQSVHACHSAASDLLNEMQIAFKDVVFQLAQNQAQSIEELHNSSHMIVENMELLKSQMKRGTIG</sequence>
<organism evidence="1 2">
    <name type="scientific">Shouchella clausii</name>
    <name type="common">Alkalihalobacillus clausii</name>
    <dbReference type="NCBI Taxonomy" id="79880"/>
    <lineage>
        <taxon>Bacteria</taxon>
        <taxon>Bacillati</taxon>
        <taxon>Bacillota</taxon>
        <taxon>Bacilli</taxon>
        <taxon>Bacillales</taxon>
        <taxon>Bacillaceae</taxon>
        <taxon>Shouchella</taxon>
    </lineage>
</organism>
<reference evidence="1 2" key="1">
    <citation type="submission" date="2017-07" db="EMBL/GenBank/DDBJ databases">
        <title>Isolation and whole genome analysis of endospore-forming bacteria from heroin.</title>
        <authorList>
            <person name="Kalinowski J."/>
            <person name="Ahrens B."/>
            <person name="Al-Dilaimi A."/>
            <person name="Winkler A."/>
            <person name="Wibberg D."/>
            <person name="Schleenbecker U."/>
            <person name="Ruckert C."/>
            <person name="Wolfel R."/>
            <person name="Grass G."/>
        </authorList>
    </citation>
    <scope>NUCLEOTIDE SEQUENCE [LARGE SCALE GENOMIC DNA]</scope>
    <source>
        <strain evidence="1 2">7539</strain>
    </source>
</reference>
<dbReference type="Proteomes" id="UP000216207">
    <property type="component" value="Unassembled WGS sequence"/>
</dbReference>
<dbReference type="RefSeq" id="WP_011248290.1">
    <property type="nucleotide sequence ID" value="NZ_CP012475.1"/>
</dbReference>
<dbReference type="AlphaFoldDB" id="A0A268P0I3"/>
<evidence type="ECO:0000313" key="1">
    <source>
        <dbReference type="EMBL" id="PAE89171.1"/>
    </source>
</evidence>
<comment type="caution">
    <text evidence="1">The sequence shown here is derived from an EMBL/GenBank/DDBJ whole genome shotgun (WGS) entry which is preliminary data.</text>
</comment>
<protein>
    <submittedName>
        <fullName evidence="1">Uncharacterized protein</fullName>
    </submittedName>
</protein>